<organism evidence="1 2">
    <name type="scientific">Rhabditophanes sp. KR3021</name>
    <dbReference type="NCBI Taxonomy" id="114890"/>
    <lineage>
        <taxon>Eukaryota</taxon>
        <taxon>Metazoa</taxon>
        <taxon>Ecdysozoa</taxon>
        <taxon>Nematoda</taxon>
        <taxon>Chromadorea</taxon>
        <taxon>Rhabditida</taxon>
        <taxon>Tylenchina</taxon>
        <taxon>Panagrolaimomorpha</taxon>
        <taxon>Strongyloidoidea</taxon>
        <taxon>Alloionematidae</taxon>
        <taxon>Rhabditophanes</taxon>
    </lineage>
</organism>
<protein>
    <submittedName>
        <fullName evidence="2">Pleckstrin homology domain-containing family F member 2</fullName>
    </submittedName>
</protein>
<evidence type="ECO:0000313" key="1">
    <source>
        <dbReference type="Proteomes" id="UP000095286"/>
    </source>
</evidence>
<dbReference type="Proteomes" id="UP000095286">
    <property type="component" value="Unplaced"/>
</dbReference>
<dbReference type="WBParaSite" id="RSKR_0000743900.1">
    <property type="protein sequence ID" value="RSKR_0000743900.1"/>
    <property type="gene ID" value="RSKR_0000743900"/>
</dbReference>
<reference evidence="2" key="1">
    <citation type="submission" date="2016-11" db="UniProtKB">
        <authorList>
            <consortium name="WormBaseParasite"/>
        </authorList>
    </citation>
    <scope>IDENTIFICATION</scope>
    <source>
        <strain evidence="2">KR3021</strain>
    </source>
</reference>
<sequence>MSAGMTQIGDTEANARRIANAEAVFGSSGQKLTNPGRVMIGEGILIKMCRKKPKPRQFFLFNDILVYGSILINKKRCNKQHIIPLESVLLVDIRDEGETRNGWVIRTPNKSFAVYAATPTEKNAWISHIHRCVMVLHQQCGRKPTSEFAAVWVPDGEATICMECNKTIFSLVNRRHHCRACGQVVCSKCSSRKYVLQNISRNPVRVCDKCFDNLSNNRPCPPKGASHPHGYHKPGHIPKASLKDTPLSDSSDDEDDSLTGEPSTSVSRHNYVNITPTTPTKEVGSHSLETTEYEAPTFYEHK</sequence>
<name>A0AC35U4I9_9BILA</name>
<accession>A0AC35U4I9</accession>
<proteinExistence type="predicted"/>
<evidence type="ECO:0000313" key="2">
    <source>
        <dbReference type="WBParaSite" id="RSKR_0000743900.1"/>
    </source>
</evidence>